<evidence type="ECO:0000256" key="2">
    <source>
        <dbReference type="ARBA" id="ARBA00023125"/>
    </source>
</evidence>
<name>X1J4D0_9ZZZZ</name>
<dbReference type="PROSITE" id="PS50987">
    <property type="entry name" value="HTH_ARSR_2"/>
    <property type="match status" value="1"/>
</dbReference>
<dbReference type="InterPro" id="IPR001845">
    <property type="entry name" value="HTH_ArsR_DNA-bd_dom"/>
</dbReference>
<evidence type="ECO:0000259" key="4">
    <source>
        <dbReference type="PROSITE" id="PS50987"/>
    </source>
</evidence>
<keyword evidence="1" id="KW-0805">Transcription regulation</keyword>
<organism evidence="5">
    <name type="scientific">marine sediment metagenome</name>
    <dbReference type="NCBI Taxonomy" id="412755"/>
    <lineage>
        <taxon>unclassified sequences</taxon>
        <taxon>metagenomes</taxon>
        <taxon>ecological metagenomes</taxon>
    </lineage>
</organism>
<dbReference type="SMART" id="SM00418">
    <property type="entry name" value="HTH_ARSR"/>
    <property type="match status" value="1"/>
</dbReference>
<dbReference type="PRINTS" id="PR00778">
    <property type="entry name" value="HTHARSR"/>
</dbReference>
<dbReference type="PANTHER" id="PTHR33154:SF18">
    <property type="entry name" value="ARSENICAL RESISTANCE OPERON REPRESSOR"/>
    <property type="match status" value="1"/>
</dbReference>
<dbReference type="Gene3D" id="1.10.10.10">
    <property type="entry name" value="Winged helix-like DNA-binding domain superfamily/Winged helix DNA-binding domain"/>
    <property type="match status" value="1"/>
</dbReference>
<proteinExistence type="predicted"/>
<keyword evidence="2" id="KW-0238">DNA-binding</keyword>
<comment type="caution">
    <text evidence="5">The sequence shown here is derived from an EMBL/GenBank/DDBJ whole genome shotgun (WGS) entry which is preliminary data.</text>
</comment>
<dbReference type="PANTHER" id="PTHR33154">
    <property type="entry name" value="TRANSCRIPTIONAL REGULATOR, ARSR FAMILY"/>
    <property type="match status" value="1"/>
</dbReference>
<dbReference type="InterPro" id="IPR011991">
    <property type="entry name" value="ArsR-like_HTH"/>
</dbReference>
<dbReference type="SUPFAM" id="SSF46785">
    <property type="entry name" value="Winged helix' DNA-binding domain"/>
    <property type="match status" value="1"/>
</dbReference>
<dbReference type="NCBIfam" id="NF033788">
    <property type="entry name" value="HTH_metalloreg"/>
    <property type="match status" value="1"/>
</dbReference>
<sequence length="109" mass="12513">IRKAEFYNLHSDLCKAIFNPKRLAIIDVLRNNRMNVSDLSEKLKTSQSNISQHLAILKSKSLVVSIKEGSNTYYSISNPKILKAYDLVSEIIKNKFKSDNKILNEMIKQ</sequence>
<accession>X1J4D0</accession>
<dbReference type="InterPro" id="IPR051081">
    <property type="entry name" value="HTH_MetalResp_TranReg"/>
</dbReference>
<dbReference type="GO" id="GO:0003700">
    <property type="term" value="F:DNA-binding transcription factor activity"/>
    <property type="evidence" value="ECO:0007669"/>
    <property type="project" value="InterPro"/>
</dbReference>
<gene>
    <name evidence="5" type="ORF">S03H2_58729</name>
</gene>
<protein>
    <recommendedName>
        <fullName evidence="4">HTH arsR-type domain-containing protein</fullName>
    </recommendedName>
</protein>
<feature type="non-terminal residue" evidence="5">
    <location>
        <position position="1"/>
    </location>
</feature>
<dbReference type="InterPro" id="IPR036390">
    <property type="entry name" value="WH_DNA-bd_sf"/>
</dbReference>
<feature type="domain" description="HTH arsR-type" evidence="4">
    <location>
        <begin position="2"/>
        <end position="99"/>
    </location>
</feature>
<dbReference type="CDD" id="cd00090">
    <property type="entry name" value="HTH_ARSR"/>
    <property type="match status" value="1"/>
</dbReference>
<dbReference type="GO" id="GO:0003677">
    <property type="term" value="F:DNA binding"/>
    <property type="evidence" value="ECO:0007669"/>
    <property type="project" value="UniProtKB-KW"/>
</dbReference>
<evidence type="ECO:0000256" key="1">
    <source>
        <dbReference type="ARBA" id="ARBA00023015"/>
    </source>
</evidence>
<dbReference type="EMBL" id="BARU01037728">
    <property type="protein sequence ID" value="GAH89566.1"/>
    <property type="molecule type" value="Genomic_DNA"/>
</dbReference>
<evidence type="ECO:0000256" key="3">
    <source>
        <dbReference type="ARBA" id="ARBA00023163"/>
    </source>
</evidence>
<reference evidence="5" key="1">
    <citation type="journal article" date="2014" name="Front. Microbiol.">
        <title>High frequency of phylogenetically diverse reductive dehalogenase-homologous genes in deep subseafloor sedimentary metagenomes.</title>
        <authorList>
            <person name="Kawai M."/>
            <person name="Futagami T."/>
            <person name="Toyoda A."/>
            <person name="Takaki Y."/>
            <person name="Nishi S."/>
            <person name="Hori S."/>
            <person name="Arai W."/>
            <person name="Tsubouchi T."/>
            <person name="Morono Y."/>
            <person name="Uchiyama I."/>
            <person name="Ito T."/>
            <person name="Fujiyama A."/>
            <person name="Inagaki F."/>
            <person name="Takami H."/>
        </authorList>
    </citation>
    <scope>NUCLEOTIDE SEQUENCE</scope>
    <source>
        <strain evidence="5">Expedition CK06-06</strain>
    </source>
</reference>
<dbReference type="InterPro" id="IPR036388">
    <property type="entry name" value="WH-like_DNA-bd_sf"/>
</dbReference>
<dbReference type="AlphaFoldDB" id="X1J4D0"/>
<evidence type="ECO:0000313" key="5">
    <source>
        <dbReference type="EMBL" id="GAH89566.1"/>
    </source>
</evidence>
<dbReference type="Pfam" id="PF01022">
    <property type="entry name" value="HTH_5"/>
    <property type="match status" value="1"/>
</dbReference>
<keyword evidence="3" id="KW-0804">Transcription</keyword>